<sequence>MTPDCYSLDPLASNIILSNPLSFRAIVSAKHRDDRSPHGDISPNGLKLLIRLTA</sequence>
<dbReference type="Proteomes" id="UP000188268">
    <property type="component" value="Unassembled WGS sequence"/>
</dbReference>
<evidence type="ECO:0000313" key="1">
    <source>
        <dbReference type="EMBL" id="OMO61050.1"/>
    </source>
</evidence>
<reference evidence="1 2" key="1">
    <citation type="submission" date="2013-09" db="EMBL/GenBank/DDBJ databases">
        <title>Corchorus capsularis genome sequencing.</title>
        <authorList>
            <person name="Alam M."/>
            <person name="Haque M.S."/>
            <person name="Islam M.S."/>
            <person name="Emdad E.M."/>
            <person name="Islam M.M."/>
            <person name="Ahmed B."/>
            <person name="Halim A."/>
            <person name="Hossen Q.M.M."/>
            <person name="Hossain M.Z."/>
            <person name="Ahmed R."/>
            <person name="Khan M.M."/>
            <person name="Islam R."/>
            <person name="Rashid M.M."/>
            <person name="Khan S.A."/>
            <person name="Rahman M.S."/>
            <person name="Alam M."/>
        </authorList>
    </citation>
    <scope>NUCLEOTIDE SEQUENCE [LARGE SCALE GENOMIC DNA]</scope>
    <source>
        <strain evidence="2">cv. CVL-1</strain>
        <tissue evidence="1">Whole seedling</tissue>
    </source>
</reference>
<gene>
    <name evidence="1" type="ORF">CCACVL1_23756</name>
</gene>
<name>A0A1R3GSS1_COCAP</name>
<evidence type="ECO:0000313" key="2">
    <source>
        <dbReference type="Proteomes" id="UP000188268"/>
    </source>
</evidence>
<proteinExistence type="predicted"/>
<dbReference type="Gramene" id="OMO61050">
    <property type="protein sequence ID" value="OMO61050"/>
    <property type="gene ID" value="CCACVL1_23756"/>
</dbReference>
<comment type="caution">
    <text evidence="1">The sequence shown here is derived from an EMBL/GenBank/DDBJ whole genome shotgun (WGS) entry which is preliminary data.</text>
</comment>
<organism evidence="1 2">
    <name type="scientific">Corchorus capsularis</name>
    <name type="common">Jute</name>
    <dbReference type="NCBI Taxonomy" id="210143"/>
    <lineage>
        <taxon>Eukaryota</taxon>
        <taxon>Viridiplantae</taxon>
        <taxon>Streptophyta</taxon>
        <taxon>Embryophyta</taxon>
        <taxon>Tracheophyta</taxon>
        <taxon>Spermatophyta</taxon>
        <taxon>Magnoliopsida</taxon>
        <taxon>eudicotyledons</taxon>
        <taxon>Gunneridae</taxon>
        <taxon>Pentapetalae</taxon>
        <taxon>rosids</taxon>
        <taxon>malvids</taxon>
        <taxon>Malvales</taxon>
        <taxon>Malvaceae</taxon>
        <taxon>Grewioideae</taxon>
        <taxon>Apeibeae</taxon>
        <taxon>Corchorus</taxon>
    </lineage>
</organism>
<dbReference type="EMBL" id="AWWV01013588">
    <property type="protein sequence ID" value="OMO61050.1"/>
    <property type="molecule type" value="Genomic_DNA"/>
</dbReference>
<dbReference type="AlphaFoldDB" id="A0A1R3GSS1"/>
<protein>
    <submittedName>
        <fullName evidence="1">Uncharacterized protein</fullName>
    </submittedName>
</protein>
<keyword evidence="2" id="KW-1185">Reference proteome</keyword>
<accession>A0A1R3GSS1</accession>